<dbReference type="GO" id="GO:0005789">
    <property type="term" value="C:endoplasmic reticulum membrane"/>
    <property type="evidence" value="ECO:0007669"/>
    <property type="project" value="UniProtKB-SubCell"/>
</dbReference>
<dbReference type="SUPFAM" id="SSF50998">
    <property type="entry name" value="Quinoprotein alcohol dehydrogenase-like"/>
    <property type="match status" value="1"/>
</dbReference>
<comment type="subcellular location">
    <subcellularLocation>
        <location evidence="1">Endoplasmic reticulum membrane</location>
        <topology evidence="1">Single-pass membrane protein</topology>
    </subcellularLocation>
</comment>
<dbReference type="InterPro" id="IPR045260">
    <property type="entry name" value="Sec12-like"/>
</dbReference>
<reference evidence="15 16" key="1">
    <citation type="submission" date="2023-12" db="EMBL/GenBank/DDBJ databases">
        <title>A high-quality genome assembly for Dillenia turbinata (Dilleniales).</title>
        <authorList>
            <person name="Chanderbali A."/>
        </authorList>
    </citation>
    <scope>NUCLEOTIDE SEQUENCE [LARGE SCALE GENOMIC DNA]</scope>
    <source>
        <strain evidence="15">LSX21</strain>
        <tissue evidence="15">Leaf</tissue>
    </source>
</reference>
<protein>
    <submittedName>
        <fullName evidence="15">WD40 repeat</fullName>
    </submittedName>
</protein>
<dbReference type="AlphaFoldDB" id="A0AAN8V3V8"/>
<evidence type="ECO:0000256" key="4">
    <source>
        <dbReference type="ARBA" id="ARBA00022692"/>
    </source>
</evidence>
<dbReference type="PANTHER" id="PTHR23284">
    <property type="entry name" value="PROLACTIN REGULATORY ELEMENT BINDING PROTEIN"/>
    <property type="match status" value="1"/>
</dbReference>
<feature type="repeat" description="WD" evidence="11">
    <location>
        <begin position="187"/>
        <end position="228"/>
    </location>
</feature>
<accession>A0AAN8V3V8</accession>
<keyword evidence="9 13" id="KW-1133">Transmembrane helix</keyword>
<keyword evidence="3 11" id="KW-0853">WD repeat</keyword>
<dbReference type="GO" id="GO:0006888">
    <property type="term" value="P:endoplasmic reticulum to Golgi vesicle-mediated transport"/>
    <property type="evidence" value="ECO:0007669"/>
    <property type="project" value="TreeGrafter"/>
</dbReference>
<comment type="caution">
    <text evidence="15">The sequence shown here is derived from an EMBL/GenBank/DDBJ whole genome shotgun (WGS) entry which is preliminary data.</text>
</comment>
<evidence type="ECO:0000313" key="16">
    <source>
        <dbReference type="Proteomes" id="UP001370490"/>
    </source>
</evidence>
<keyword evidence="7" id="KW-0931">ER-Golgi transport</keyword>
<dbReference type="Pfam" id="PF00400">
    <property type="entry name" value="WD40"/>
    <property type="match status" value="1"/>
</dbReference>
<feature type="compositionally biased region" description="Basic and acidic residues" evidence="12">
    <location>
        <begin position="29"/>
        <end position="41"/>
    </location>
</feature>
<evidence type="ECO:0000256" key="12">
    <source>
        <dbReference type="SAM" id="MobiDB-lite"/>
    </source>
</evidence>
<keyword evidence="6" id="KW-0256">Endoplasmic reticulum</keyword>
<evidence type="ECO:0000256" key="7">
    <source>
        <dbReference type="ARBA" id="ARBA00022892"/>
    </source>
</evidence>
<keyword evidence="5" id="KW-0677">Repeat</keyword>
<evidence type="ECO:0000256" key="1">
    <source>
        <dbReference type="ARBA" id="ARBA00004389"/>
    </source>
</evidence>
<dbReference type="GO" id="GO:0005085">
    <property type="term" value="F:guanyl-nucleotide exchange factor activity"/>
    <property type="evidence" value="ECO:0007669"/>
    <property type="project" value="InterPro"/>
</dbReference>
<dbReference type="GO" id="GO:0003400">
    <property type="term" value="P:regulation of COPII vesicle coating"/>
    <property type="evidence" value="ECO:0007669"/>
    <property type="project" value="TreeGrafter"/>
</dbReference>
<feature type="region of interest" description="Disordered" evidence="12">
    <location>
        <begin position="22"/>
        <end position="52"/>
    </location>
</feature>
<dbReference type="SMART" id="SM00320">
    <property type="entry name" value="WD40"/>
    <property type="match status" value="4"/>
</dbReference>
<dbReference type="Gene3D" id="2.130.10.10">
    <property type="entry name" value="YVTN repeat-like/Quinoprotein amine dehydrogenase"/>
    <property type="match status" value="1"/>
</dbReference>
<evidence type="ECO:0000256" key="9">
    <source>
        <dbReference type="ARBA" id="ARBA00022989"/>
    </source>
</evidence>
<dbReference type="FunFam" id="2.130.10.10:FF:000612">
    <property type="entry name" value="SEC12-like protein 2"/>
    <property type="match status" value="1"/>
</dbReference>
<gene>
    <name evidence="15" type="ORF">RJ641_012714</name>
</gene>
<keyword evidence="16" id="KW-1185">Reference proteome</keyword>
<dbReference type="Pfam" id="PF12894">
    <property type="entry name" value="ANAPC4_WD40"/>
    <property type="match status" value="1"/>
</dbReference>
<dbReference type="InterPro" id="IPR015943">
    <property type="entry name" value="WD40/YVTN_repeat-like_dom_sf"/>
</dbReference>
<keyword evidence="10 13" id="KW-0472">Membrane</keyword>
<evidence type="ECO:0000256" key="11">
    <source>
        <dbReference type="PROSITE-ProRule" id="PRU00221"/>
    </source>
</evidence>
<feature type="transmembrane region" description="Helical" evidence="13">
    <location>
        <begin position="361"/>
        <end position="379"/>
    </location>
</feature>
<evidence type="ECO:0000259" key="14">
    <source>
        <dbReference type="Pfam" id="PF12894"/>
    </source>
</evidence>
<evidence type="ECO:0000256" key="5">
    <source>
        <dbReference type="ARBA" id="ARBA00022737"/>
    </source>
</evidence>
<evidence type="ECO:0000313" key="15">
    <source>
        <dbReference type="EMBL" id="KAK6922207.1"/>
    </source>
</evidence>
<evidence type="ECO:0000256" key="10">
    <source>
        <dbReference type="ARBA" id="ARBA00023136"/>
    </source>
</evidence>
<dbReference type="Proteomes" id="UP001370490">
    <property type="component" value="Unassembled WGS sequence"/>
</dbReference>
<dbReference type="EMBL" id="JBAMMX010000019">
    <property type="protein sequence ID" value="KAK6922207.1"/>
    <property type="molecule type" value="Genomic_DNA"/>
</dbReference>
<keyword evidence="2" id="KW-0813">Transport</keyword>
<sequence>MADEPNCQKYGVPFYGVSWVPPSVLSRSDLTKSDHDEKPKEEEEADDIPKGNYLVFAGGGGEGRSGIPNAIVVSEFDFASNSLSATPVTMLGTGADLPYRMTVHPGGEGLICSLPNSCRWFEWDLAEGSEVQKVGVKASEKKLPQLENIGQQLALAFSNDGSMLAVGDENGYLRAFKWPSMEVIIDEEKAHSSVKDLHFSPDGKFLVSIGRGNPCRIWDMKSSTTIASLSKENDEVFGFGRFSQSSDGKQVLYIAAMQGQGGYIVTWFTDSWKRRGSKQVVRDPISAFNVSADGKLLAVGTVQGDVYIINSAMAIQMIVRKAHLGLVTALMFSNDTSSLVSSSLDSSARVTLVVEKKKNGLSLWVVLLFIVFAIAAYIIRTKGYLP</sequence>
<dbReference type="InterPro" id="IPR011047">
    <property type="entry name" value="Quinoprotein_ADH-like_sf"/>
</dbReference>
<dbReference type="PANTHER" id="PTHR23284:SF0">
    <property type="entry name" value="PROLACTIN REGULATORY ELEMENT-BINDING PROTEIN"/>
    <property type="match status" value="1"/>
</dbReference>
<dbReference type="InterPro" id="IPR001680">
    <property type="entry name" value="WD40_rpt"/>
</dbReference>
<evidence type="ECO:0000256" key="8">
    <source>
        <dbReference type="ARBA" id="ARBA00022927"/>
    </source>
</evidence>
<evidence type="ECO:0000256" key="6">
    <source>
        <dbReference type="ARBA" id="ARBA00022824"/>
    </source>
</evidence>
<organism evidence="15 16">
    <name type="scientific">Dillenia turbinata</name>
    <dbReference type="NCBI Taxonomy" id="194707"/>
    <lineage>
        <taxon>Eukaryota</taxon>
        <taxon>Viridiplantae</taxon>
        <taxon>Streptophyta</taxon>
        <taxon>Embryophyta</taxon>
        <taxon>Tracheophyta</taxon>
        <taxon>Spermatophyta</taxon>
        <taxon>Magnoliopsida</taxon>
        <taxon>eudicotyledons</taxon>
        <taxon>Gunneridae</taxon>
        <taxon>Pentapetalae</taxon>
        <taxon>Dilleniales</taxon>
        <taxon>Dilleniaceae</taxon>
        <taxon>Dillenia</taxon>
    </lineage>
</organism>
<keyword evidence="4 13" id="KW-0812">Transmembrane</keyword>
<evidence type="ECO:0000256" key="13">
    <source>
        <dbReference type="SAM" id="Phobius"/>
    </source>
</evidence>
<dbReference type="PROSITE" id="PS50082">
    <property type="entry name" value="WD_REPEATS_2"/>
    <property type="match status" value="1"/>
</dbReference>
<name>A0AAN8V3V8_9MAGN</name>
<dbReference type="GO" id="GO:0015031">
    <property type="term" value="P:protein transport"/>
    <property type="evidence" value="ECO:0007669"/>
    <property type="project" value="UniProtKB-KW"/>
</dbReference>
<evidence type="ECO:0000256" key="2">
    <source>
        <dbReference type="ARBA" id="ARBA00022448"/>
    </source>
</evidence>
<feature type="domain" description="Anaphase-promoting complex subunit 4-like WD40" evidence="14">
    <location>
        <begin position="186"/>
        <end position="236"/>
    </location>
</feature>
<dbReference type="InterPro" id="IPR024977">
    <property type="entry name" value="Apc4-like_WD40_dom"/>
</dbReference>
<keyword evidence="8" id="KW-0653">Protein transport</keyword>
<evidence type="ECO:0000256" key="3">
    <source>
        <dbReference type="ARBA" id="ARBA00022574"/>
    </source>
</evidence>
<proteinExistence type="predicted"/>